<feature type="transmembrane region" description="Helical" evidence="9">
    <location>
        <begin position="147"/>
        <end position="166"/>
    </location>
</feature>
<dbReference type="PANTHER" id="PTHR30330:SF1">
    <property type="entry name" value="AMINO-ACID CARRIER PROTEIN ALST"/>
    <property type="match status" value="1"/>
</dbReference>
<keyword evidence="3 9" id="KW-0813">Transport</keyword>
<keyword evidence="5 9" id="KW-0812">Transmembrane</keyword>
<keyword evidence="7 9" id="KW-1133">Transmembrane helix</keyword>
<proteinExistence type="inferred from homology"/>
<dbReference type="EMBL" id="REFJ01000003">
    <property type="protein sequence ID" value="RMA80034.1"/>
    <property type="molecule type" value="Genomic_DNA"/>
</dbReference>
<evidence type="ECO:0000256" key="5">
    <source>
        <dbReference type="ARBA" id="ARBA00022692"/>
    </source>
</evidence>
<evidence type="ECO:0000313" key="11">
    <source>
        <dbReference type="Proteomes" id="UP000267187"/>
    </source>
</evidence>
<evidence type="ECO:0000256" key="8">
    <source>
        <dbReference type="ARBA" id="ARBA00023136"/>
    </source>
</evidence>
<evidence type="ECO:0000256" key="4">
    <source>
        <dbReference type="ARBA" id="ARBA00022475"/>
    </source>
</evidence>
<dbReference type="NCBIfam" id="TIGR00835">
    <property type="entry name" value="agcS"/>
    <property type="match status" value="1"/>
</dbReference>
<comment type="caution">
    <text evidence="10">The sequence shown here is derived from an EMBL/GenBank/DDBJ whole genome shotgun (WGS) entry which is preliminary data.</text>
</comment>
<accession>A0A3M0A6U1</accession>
<gene>
    <name evidence="10" type="ORF">DFR27_1390</name>
</gene>
<protein>
    <submittedName>
        <fullName evidence="10">AGCS family alanine or glycine:cation symporter</fullName>
    </submittedName>
</protein>
<keyword evidence="11" id="KW-1185">Reference proteome</keyword>
<organism evidence="10 11">
    <name type="scientific">Umboniibacter marinipuniceus</name>
    <dbReference type="NCBI Taxonomy" id="569599"/>
    <lineage>
        <taxon>Bacteria</taxon>
        <taxon>Pseudomonadati</taxon>
        <taxon>Pseudomonadota</taxon>
        <taxon>Gammaproteobacteria</taxon>
        <taxon>Cellvibrionales</taxon>
        <taxon>Cellvibrionaceae</taxon>
        <taxon>Umboniibacter</taxon>
    </lineage>
</organism>
<dbReference type="PANTHER" id="PTHR30330">
    <property type="entry name" value="AGSS FAMILY TRANSPORTER, SODIUM-ALANINE"/>
    <property type="match status" value="1"/>
</dbReference>
<dbReference type="FunFam" id="1.20.1740.10:FF:000004">
    <property type="entry name" value="Sodium:alanine symporter family protein"/>
    <property type="match status" value="1"/>
</dbReference>
<dbReference type="OrthoDB" id="9806926at2"/>
<keyword evidence="8 9" id="KW-0472">Membrane</keyword>
<comment type="subcellular location">
    <subcellularLocation>
        <location evidence="9">Cell inner membrane</location>
        <topology evidence="9">Multi-pass membrane protein</topology>
    </subcellularLocation>
    <subcellularLocation>
        <location evidence="1">Cell membrane</location>
        <topology evidence="1">Multi-pass membrane protein</topology>
    </subcellularLocation>
</comment>
<dbReference type="GO" id="GO:0005886">
    <property type="term" value="C:plasma membrane"/>
    <property type="evidence" value="ECO:0007669"/>
    <property type="project" value="UniProtKB-SubCell"/>
</dbReference>
<keyword evidence="6 9" id="KW-0769">Symport</keyword>
<name>A0A3M0A6U1_9GAMM</name>
<dbReference type="GO" id="GO:0005283">
    <property type="term" value="F:amino acid:sodium symporter activity"/>
    <property type="evidence" value="ECO:0007669"/>
    <property type="project" value="InterPro"/>
</dbReference>
<dbReference type="Proteomes" id="UP000267187">
    <property type="component" value="Unassembled WGS sequence"/>
</dbReference>
<feature type="transmembrane region" description="Helical" evidence="9">
    <location>
        <begin position="387"/>
        <end position="406"/>
    </location>
</feature>
<feature type="transmembrane region" description="Helical" evidence="9">
    <location>
        <begin position="211"/>
        <end position="232"/>
    </location>
</feature>
<dbReference type="PROSITE" id="PS00873">
    <property type="entry name" value="NA_ALANINE_SYMP"/>
    <property type="match status" value="1"/>
</dbReference>
<comment type="similarity">
    <text evidence="2 9">Belongs to the alanine or glycine:cation symporter (AGCS) (TC 2.A.25) family.</text>
</comment>
<keyword evidence="4" id="KW-1003">Cell membrane</keyword>
<feature type="transmembrane region" description="Helical" evidence="9">
    <location>
        <begin position="16"/>
        <end position="35"/>
    </location>
</feature>
<evidence type="ECO:0000256" key="9">
    <source>
        <dbReference type="RuleBase" id="RU363064"/>
    </source>
</evidence>
<dbReference type="InterPro" id="IPR001463">
    <property type="entry name" value="Na/Ala_symport"/>
</dbReference>
<dbReference type="Pfam" id="PF01235">
    <property type="entry name" value="Na_Ala_symp"/>
    <property type="match status" value="1"/>
</dbReference>
<keyword evidence="9" id="KW-0997">Cell inner membrane</keyword>
<feature type="transmembrane region" description="Helical" evidence="9">
    <location>
        <begin position="351"/>
        <end position="375"/>
    </location>
</feature>
<evidence type="ECO:0000256" key="2">
    <source>
        <dbReference type="ARBA" id="ARBA00009261"/>
    </source>
</evidence>
<evidence type="ECO:0000256" key="1">
    <source>
        <dbReference type="ARBA" id="ARBA00004651"/>
    </source>
</evidence>
<feature type="transmembrane region" description="Helical" evidence="9">
    <location>
        <begin position="178"/>
        <end position="199"/>
    </location>
</feature>
<evidence type="ECO:0000256" key="6">
    <source>
        <dbReference type="ARBA" id="ARBA00022847"/>
    </source>
</evidence>
<evidence type="ECO:0000256" key="7">
    <source>
        <dbReference type="ARBA" id="ARBA00022989"/>
    </source>
</evidence>
<sequence>MDFTWFTDLVDLGNTYIWSYVLIYLLIGGGLYFTFRTRFIQIRAFGTAWRALLSSRSTTRQGITPFQAFATSLAARVGTGNLSGVASALLVGGPGAIFWMWMTAVVGMATSVIETTLAQVYKTDNEDGTYRGGPAYYIQKGLGSKGLGIAFAVCLIVSFGFAFSALQANQVAAAVENAWGVSKFVTGNILAVLIGLIIFGGIKRIAKVAELIVPVMAVSYLLVALVVVALNISELPGLIKLIVSHAMGLEQASAGVLGYAIKVAIEQGVKRGLFSNEAGMGSGPNAAATANPKHPVTQGLISMAGVFTDTIVICTATASIILLSGINLGDSQGLEGITLTQAAMVNHIGPIGAHVIAVALILFAFTSIMANYYYGESNLRFIKENKGMVLVFRVLVMGTLILGSVVELQTIWNIADLTMGAMAIINVFALLMLSGVALKVIADFERQFKAGIDPVFDRTRLPELDNKADSKAWAHRKVDY</sequence>
<feature type="transmembrane region" description="Helical" evidence="9">
    <location>
        <begin position="418"/>
        <end position="442"/>
    </location>
</feature>
<dbReference type="RefSeq" id="WP_121876722.1">
    <property type="nucleotide sequence ID" value="NZ_REFJ01000003.1"/>
</dbReference>
<dbReference type="PRINTS" id="PR00175">
    <property type="entry name" value="NAALASMPORT"/>
</dbReference>
<dbReference type="AlphaFoldDB" id="A0A3M0A6U1"/>
<evidence type="ECO:0000313" key="10">
    <source>
        <dbReference type="EMBL" id="RMA80034.1"/>
    </source>
</evidence>
<evidence type="ECO:0000256" key="3">
    <source>
        <dbReference type="ARBA" id="ARBA00022448"/>
    </source>
</evidence>
<dbReference type="Gene3D" id="1.20.1740.10">
    <property type="entry name" value="Amino acid/polyamine transporter I"/>
    <property type="match status" value="1"/>
</dbReference>
<reference evidence="10 11" key="1">
    <citation type="submission" date="2018-10" db="EMBL/GenBank/DDBJ databases">
        <title>Genomic Encyclopedia of Type Strains, Phase IV (KMG-IV): sequencing the most valuable type-strain genomes for metagenomic binning, comparative biology and taxonomic classification.</title>
        <authorList>
            <person name="Goeker M."/>
        </authorList>
    </citation>
    <scope>NUCLEOTIDE SEQUENCE [LARGE SCALE GENOMIC DNA]</scope>
    <source>
        <strain evidence="10 11">DSM 25080</strain>
    </source>
</reference>
<feature type="transmembrane region" description="Helical" evidence="9">
    <location>
        <begin position="300"/>
        <end position="326"/>
    </location>
</feature>